<name>A0A6I2RER7_FLAPL</name>
<comment type="caution">
    <text evidence="2">The sequence shown here is derived from an EMBL/GenBank/DDBJ whole genome shotgun (WGS) entry which is preliminary data.</text>
</comment>
<gene>
    <name evidence="2" type="ORF">GKE90_02555</name>
</gene>
<feature type="transmembrane region" description="Helical" evidence="1">
    <location>
        <begin position="151"/>
        <end position="174"/>
    </location>
</feature>
<evidence type="ECO:0000256" key="1">
    <source>
        <dbReference type="SAM" id="Phobius"/>
    </source>
</evidence>
<proteinExistence type="predicted"/>
<feature type="transmembrane region" description="Helical" evidence="1">
    <location>
        <begin position="53"/>
        <end position="71"/>
    </location>
</feature>
<protein>
    <recommendedName>
        <fullName evidence="4">Conjugal transfer protein TrbL</fullName>
    </recommendedName>
</protein>
<feature type="transmembrane region" description="Helical" evidence="1">
    <location>
        <begin position="243"/>
        <end position="267"/>
    </location>
</feature>
<dbReference type="EMBL" id="WKPO01000002">
    <property type="protein sequence ID" value="MSB47583.1"/>
    <property type="molecule type" value="Genomic_DNA"/>
</dbReference>
<reference evidence="2 3" key="1">
    <citation type="journal article" date="2019" name="Nat. Med.">
        <title>A library of human gut bacterial isolates paired with longitudinal multiomics data enables mechanistic microbiome research.</title>
        <authorList>
            <person name="Poyet M."/>
            <person name="Groussin M."/>
            <person name="Gibbons S.M."/>
            <person name="Avila-Pacheco J."/>
            <person name="Jiang X."/>
            <person name="Kearney S.M."/>
            <person name="Perrotta A.R."/>
            <person name="Berdy B."/>
            <person name="Zhao S."/>
            <person name="Lieberman T.D."/>
            <person name="Swanson P.K."/>
            <person name="Smith M."/>
            <person name="Roesemann S."/>
            <person name="Alexander J.E."/>
            <person name="Rich S.A."/>
            <person name="Livny J."/>
            <person name="Vlamakis H."/>
            <person name="Clish C."/>
            <person name="Bullock K."/>
            <person name="Deik A."/>
            <person name="Scott J."/>
            <person name="Pierce K.A."/>
            <person name="Xavier R.J."/>
            <person name="Alm E.J."/>
        </authorList>
    </citation>
    <scope>NUCLEOTIDE SEQUENCE [LARGE SCALE GENOMIC DNA]</scope>
    <source>
        <strain evidence="2 3">BIOML-A5</strain>
    </source>
</reference>
<accession>A0A6I2RER7</accession>
<evidence type="ECO:0008006" key="4">
    <source>
        <dbReference type="Google" id="ProtNLM"/>
    </source>
</evidence>
<evidence type="ECO:0000313" key="3">
    <source>
        <dbReference type="Proteomes" id="UP000429811"/>
    </source>
</evidence>
<keyword evidence="1" id="KW-0812">Transmembrane</keyword>
<organism evidence="2 3">
    <name type="scientific">Flavonifractor plautii</name>
    <name type="common">Fusobacterium plautii</name>
    <dbReference type="NCBI Taxonomy" id="292800"/>
    <lineage>
        <taxon>Bacteria</taxon>
        <taxon>Bacillati</taxon>
        <taxon>Bacillota</taxon>
        <taxon>Clostridia</taxon>
        <taxon>Eubacteriales</taxon>
        <taxon>Oscillospiraceae</taxon>
        <taxon>Flavonifractor</taxon>
    </lineage>
</organism>
<dbReference type="AlphaFoldDB" id="A0A6I2RER7"/>
<keyword evidence="1" id="KW-0472">Membrane</keyword>
<feature type="transmembrane region" description="Helical" evidence="1">
    <location>
        <begin position="210"/>
        <end position="231"/>
    </location>
</feature>
<keyword evidence="1" id="KW-1133">Transmembrane helix</keyword>
<dbReference type="Pfam" id="PF19478">
    <property type="entry name" value="TrbL_2"/>
    <property type="match status" value="1"/>
</dbReference>
<dbReference type="RefSeq" id="WP_138308103.1">
    <property type="nucleotide sequence ID" value="NZ_JADMVC010000016.1"/>
</dbReference>
<dbReference type="Proteomes" id="UP000429811">
    <property type="component" value="Unassembled WGS sequence"/>
</dbReference>
<dbReference type="InterPro" id="IPR045798">
    <property type="entry name" value="TrbL_Firmicutes"/>
</dbReference>
<feature type="transmembrane region" description="Helical" evidence="1">
    <location>
        <begin position="107"/>
        <end position="130"/>
    </location>
</feature>
<sequence length="280" mass="30568">MDDNWIVENLEGAFATWNSRLTEIWSLVSETPQHFKGGAIWELCQNINTALQAIGYGLLILFFAVSIFRSTANFQDFRRPEQALRYFIRFVAAKTAVTYGMDIMTTLFTICGGIVSTVAGNLGNLTGASVTLPEELKTAIDEVGFLASIPLWLVTILGSVFITVLSFVMILSVYSRFFRLYMYTALAPIPLSTFAGDVTSNTGRTFIKSYLGVCMEGAVIVLACMIFSAFVSGGSPGIADPNASAVTMVWSYLAETIFNMLVLVGLVKGADRIVKEMMAL</sequence>
<evidence type="ECO:0000313" key="2">
    <source>
        <dbReference type="EMBL" id="MSB47583.1"/>
    </source>
</evidence>